<reference evidence="1 2" key="1">
    <citation type="submission" date="2017-07" db="EMBL/GenBank/DDBJ databases">
        <title>Complete genome sequence of Oryzomicrobium terrae TPP412.</title>
        <authorList>
            <person name="Chiu L.-W."/>
            <person name="Lo K.-J."/>
            <person name="Tsai Y.-M."/>
            <person name="Lin S.-S."/>
            <person name="Kuo C.-H."/>
            <person name="Liu C.-T."/>
        </authorList>
    </citation>
    <scope>NUCLEOTIDE SEQUENCE [LARGE SCALE GENOMIC DNA]</scope>
    <source>
        <strain evidence="1 2">TPP412</strain>
    </source>
</reference>
<name>A0A5C1EAX2_9RHOO</name>
<sequence length="270" mass="29563">MAGSYAHPLFDPLRPWLDRLPGRPDGQALAALAAALPVFTESGLPVRFVPPADDGLGYERRVWARGEVETRPDNWHDFFNALVWLAFPQAKAALNARHLRGIAEVGGEPAPGQARGQARDAMTHFDECGLAVLSSDPSLFDLLRRFQWKALFWERRADVARHMRFIVFGHATYEALLAPFFGLTAKAILYPVEAACLAQAPDALRRALDGWLARDLAAGTYDAPRALQPVPLLGIPGVVAANADPAYYDDTRQFRPGRRESGRSLAAAGV</sequence>
<accession>A0A5C1EAX2</accession>
<evidence type="ECO:0000313" key="2">
    <source>
        <dbReference type="Proteomes" id="UP000323671"/>
    </source>
</evidence>
<evidence type="ECO:0008006" key="3">
    <source>
        <dbReference type="Google" id="ProtNLM"/>
    </source>
</evidence>
<dbReference type="Proteomes" id="UP000323671">
    <property type="component" value="Chromosome"/>
</dbReference>
<dbReference type="InterPro" id="IPR021390">
    <property type="entry name" value="DUF3025"/>
</dbReference>
<gene>
    <name evidence="1" type="ORF">OTERR_25360</name>
</gene>
<dbReference type="KEGG" id="otr:OTERR_25360"/>
<proteinExistence type="predicted"/>
<organism evidence="1 2">
    <name type="scientific">Oryzomicrobium terrae</name>
    <dbReference type="NCBI Taxonomy" id="1735038"/>
    <lineage>
        <taxon>Bacteria</taxon>
        <taxon>Pseudomonadati</taxon>
        <taxon>Pseudomonadota</taxon>
        <taxon>Betaproteobacteria</taxon>
        <taxon>Rhodocyclales</taxon>
        <taxon>Rhodocyclaceae</taxon>
        <taxon>Oryzomicrobium</taxon>
    </lineage>
</organism>
<dbReference type="AlphaFoldDB" id="A0A5C1EAX2"/>
<evidence type="ECO:0000313" key="1">
    <source>
        <dbReference type="EMBL" id="QEL66012.1"/>
    </source>
</evidence>
<dbReference type="RefSeq" id="WP_149426017.1">
    <property type="nucleotide sequence ID" value="NZ_CP022579.1"/>
</dbReference>
<protein>
    <recommendedName>
        <fullName evidence="3">Transmembrane protein</fullName>
    </recommendedName>
</protein>
<dbReference type="Pfam" id="PF11227">
    <property type="entry name" value="DUF3025"/>
    <property type="match status" value="1"/>
</dbReference>
<keyword evidence="2" id="KW-1185">Reference proteome</keyword>
<dbReference type="EMBL" id="CP022579">
    <property type="protein sequence ID" value="QEL66012.1"/>
    <property type="molecule type" value="Genomic_DNA"/>
</dbReference>